<evidence type="ECO:0008006" key="5">
    <source>
        <dbReference type="Google" id="ProtNLM"/>
    </source>
</evidence>
<feature type="region of interest" description="Disordered" evidence="2">
    <location>
        <begin position="1"/>
        <end position="27"/>
    </location>
</feature>
<keyword evidence="1" id="KW-0560">Oxidoreductase</keyword>
<evidence type="ECO:0000256" key="2">
    <source>
        <dbReference type="SAM" id="MobiDB-lite"/>
    </source>
</evidence>
<dbReference type="Proteomes" id="UP001141552">
    <property type="component" value="Unassembled WGS sequence"/>
</dbReference>
<dbReference type="InterPro" id="IPR001128">
    <property type="entry name" value="Cyt_P450"/>
</dbReference>
<reference evidence="3" key="1">
    <citation type="submission" date="2022-02" db="EMBL/GenBank/DDBJ databases">
        <authorList>
            <person name="Henning P.M."/>
            <person name="McCubbin A.G."/>
            <person name="Shore J.S."/>
        </authorList>
    </citation>
    <scope>NUCLEOTIDE SEQUENCE</scope>
    <source>
        <strain evidence="3">F60SS</strain>
        <tissue evidence="3">Leaves</tissue>
    </source>
</reference>
<organism evidence="3 4">
    <name type="scientific">Turnera subulata</name>
    <dbReference type="NCBI Taxonomy" id="218843"/>
    <lineage>
        <taxon>Eukaryota</taxon>
        <taxon>Viridiplantae</taxon>
        <taxon>Streptophyta</taxon>
        <taxon>Embryophyta</taxon>
        <taxon>Tracheophyta</taxon>
        <taxon>Spermatophyta</taxon>
        <taxon>Magnoliopsida</taxon>
        <taxon>eudicotyledons</taxon>
        <taxon>Gunneridae</taxon>
        <taxon>Pentapetalae</taxon>
        <taxon>rosids</taxon>
        <taxon>fabids</taxon>
        <taxon>Malpighiales</taxon>
        <taxon>Passifloraceae</taxon>
        <taxon>Turnera</taxon>
    </lineage>
</organism>
<evidence type="ECO:0000313" key="4">
    <source>
        <dbReference type="Proteomes" id="UP001141552"/>
    </source>
</evidence>
<dbReference type="EMBL" id="JAKUCV010001229">
    <property type="protein sequence ID" value="KAJ4847200.1"/>
    <property type="molecule type" value="Genomic_DNA"/>
</dbReference>
<dbReference type="PANTHER" id="PTHR47951">
    <property type="entry name" value="OS08G0547900 PROTEIN"/>
    <property type="match status" value="1"/>
</dbReference>
<evidence type="ECO:0000256" key="1">
    <source>
        <dbReference type="RuleBase" id="RU000461"/>
    </source>
</evidence>
<name>A0A9Q0JNN0_9ROSI</name>
<evidence type="ECO:0000313" key="3">
    <source>
        <dbReference type="EMBL" id="KAJ4847200.1"/>
    </source>
</evidence>
<accession>A0A9Q0JNN0</accession>
<dbReference type="InterPro" id="IPR036396">
    <property type="entry name" value="Cyt_P450_sf"/>
</dbReference>
<dbReference type="Gene3D" id="1.10.630.10">
    <property type="entry name" value="Cytochrome P450"/>
    <property type="match status" value="1"/>
</dbReference>
<dbReference type="GO" id="GO:0016705">
    <property type="term" value="F:oxidoreductase activity, acting on paired donors, with incorporation or reduction of molecular oxygen"/>
    <property type="evidence" value="ECO:0007669"/>
    <property type="project" value="InterPro"/>
</dbReference>
<dbReference type="PRINTS" id="PR00463">
    <property type="entry name" value="EP450I"/>
</dbReference>
<protein>
    <recommendedName>
        <fullName evidence="5">Cytochrome P450</fullName>
    </recommendedName>
</protein>
<dbReference type="InterPro" id="IPR017972">
    <property type="entry name" value="Cyt_P450_CS"/>
</dbReference>
<feature type="compositionally biased region" description="Low complexity" evidence="2">
    <location>
        <begin position="1"/>
        <end position="16"/>
    </location>
</feature>
<comment type="similarity">
    <text evidence="1">Belongs to the cytochrome P450 family.</text>
</comment>
<keyword evidence="1" id="KW-0408">Iron</keyword>
<keyword evidence="1" id="KW-0479">Metal-binding</keyword>
<dbReference type="PROSITE" id="PS00086">
    <property type="entry name" value="CYTOCHROME_P450"/>
    <property type="match status" value="1"/>
</dbReference>
<gene>
    <name evidence="3" type="ORF">Tsubulata_049633</name>
</gene>
<proteinExistence type="inferred from homology"/>
<comment type="caution">
    <text evidence="3">The sequence shown here is derived from an EMBL/GenBank/DDBJ whole genome shotgun (WGS) entry which is preliminary data.</text>
</comment>
<keyword evidence="1" id="KW-0503">Monooxygenase</keyword>
<dbReference type="AlphaFoldDB" id="A0A9Q0JNN0"/>
<keyword evidence="1" id="KW-0349">Heme</keyword>
<reference evidence="3" key="2">
    <citation type="journal article" date="2023" name="Plants (Basel)">
        <title>Annotation of the Turnera subulata (Passifloraceae) Draft Genome Reveals the S-Locus Evolved after the Divergence of Turneroideae from Passifloroideae in a Stepwise Manner.</title>
        <authorList>
            <person name="Henning P.M."/>
            <person name="Roalson E.H."/>
            <person name="Mir W."/>
            <person name="McCubbin A.G."/>
            <person name="Shore J.S."/>
        </authorList>
    </citation>
    <scope>NUCLEOTIDE SEQUENCE</scope>
    <source>
        <strain evidence="3">F60SS</strain>
    </source>
</reference>
<dbReference type="Pfam" id="PF00067">
    <property type="entry name" value="p450"/>
    <property type="match status" value="1"/>
</dbReference>
<sequence>MMAATSPPWRSSSPTTNEKRRRRQRKRGCRFLGEAANKLDYYRNNLHYVPFGSGRRICAGLLLGKRMLMYVLATFLHKFDWGIAKWYKGGKFREVWGGFGEINSTRCGSKS</sequence>
<dbReference type="SUPFAM" id="SSF48264">
    <property type="entry name" value="Cytochrome P450"/>
    <property type="match status" value="1"/>
</dbReference>
<keyword evidence="4" id="KW-1185">Reference proteome</keyword>
<dbReference type="InterPro" id="IPR002401">
    <property type="entry name" value="Cyt_P450_E_grp-I"/>
</dbReference>
<dbReference type="OrthoDB" id="6764281at2759"/>
<dbReference type="GO" id="GO:0020037">
    <property type="term" value="F:heme binding"/>
    <property type="evidence" value="ECO:0007669"/>
    <property type="project" value="InterPro"/>
</dbReference>
<dbReference type="PANTHER" id="PTHR47951:SF7">
    <property type="entry name" value="FLAVONOID 3',5'-HYDROXYLASE-LIKE ISOFORM X1"/>
    <property type="match status" value="1"/>
</dbReference>
<dbReference type="GO" id="GO:0004497">
    <property type="term" value="F:monooxygenase activity"/>
    <property type="evidence" value="ECO:0007669"/>
    <property type="project" value="UniProtKB-KW"/>
</dbReference>
<dbReference type="GO" id="GO:0005506">
    <property type="term" value="F:iron ion binding"/>
    <property type="evidence" value="ECO:0007669"/>
    <property type="project" value="InterPro"/>
</dbReference>